<name>A0A0F4TCB4_PSEFL</name>
<dbReference type="RefSeq" id="WP_046047695.1">
    <property type="nucleotide sequence ID" value="NZ_LACD01000022.1"/>
</dbReference>
<sequence>MKQLVQKNDLPAYLRSLAAASMLVVSMSTPVMEIASTVKSTYEMAYLVENYGQYIGEGPYMIESKDGHEWKDAPIPDPVITGYAFAFTVCARLVRSGKEIGGHHSLRKSLAGYEYIQMDRLDDAMVSSILIKMPTDPAELQALRDLLAETTVMFSIDDGSGFFHLGNTMMGNGIYHS</sequence>
<dbReference type="EMBL" id="LACD01000022">
    <property type="protein sequence ID" value="KJZ41620.1"/>
    <property type="molecule type" value="Genomic_DNA"/>
</dbReference>
<protein>
    <submittedName>
        <fullName evidence="1">Uncharacterized protein</fullName>
    </submittedName>
</protein>
<accession>A0A0F4TCB4</accession>
<evidence type="ECO:0000313" key="2">
    <source>
        <dbReference type="Proteomes" id="UP000033500"/>
    </source>
</evidence>
<dbReference type="AlphaFoldDB" id="A0A0F4TCB4"/>
<proteinExistence type="predicted"/>
<reference evidence="1 2" key="1">
    <citation type="submission" date="2015-03" db="EMBL/GenBank/DDBJ databases">
        <title>Comparative genomics of Pseudomonas insights into diversity of traits involved in vanlence and defense.</title>
        <authorList>
            <person name="Qin Y."/>
        </authorList>
    </citation>
    <scope>NUCLEOTIDE SEQUENCE [LARGE SCALE GENOMIC DNA]</scope>
    <source>
        <strain evidence="1 2">C3</strain>
    </source>
</reference>
<dbReference type="Proteomes" id="UP000033500">
    <property type="component" value="Unassembled WGS sequence"/>
</dbReference>
<comment type="caution">
    <text evidence="1">The sequence shown here is derived from an EMBL/GenBank/DDBJ whole genome shotgun (WGS) entry which is preliminary data.</text>
</comment>
<organism evidence="1 2">
    <name type="scientific">Pseudomonas fluorescens</name>
    <dbReference type="NCBI Taxonomy" id="294"/>
    <lineage>
        <taxon>Bacteria</taxon>
        <taxon>Pseudomonadati</taxon>
        <taxon>Pseudomonadota</taxon>
        <taxon>Gammaproteobacteria</taxon>
        <taxon>Pseudomonadales</taxon>
        <taxon>Pseudomonadaceae</taxon>
        <taxon>Pseudomonas</taxon>
    </lineage>
</organism>
<dbReference type="PATRIC" id="fig|294.131.peg.2403"/>
<evidence type="ECO:0000313" key="1">
    <source>
        <dbReference type="EMBL" id="KJZ41620.1"/>
    </source>
</evidence>
<gene>
    <name evidence="1" type="ORF">VC34_17685</name>
</gene>